<dbReference type="EC" id="2.1.1.63" evidence="3"/>
<evidence type="ECO:0000259" key="9">
    <source>
        <dbReference type="Pfam" id="PF01035"/>
    </source>
</evidence>
<evidence type="ECO:0000256" key="5">
    <source>
        <dbReference type="ARBA" id="ARBA00022679"/>
    </source>
</evidence>
<dbReference type="Proteomes" id="UP000275401">
    <property type="component" value="Unassembled WGS sequence"/>
</dbReference>
<evidence type="ECO:0000259" key="10">
    <source>
        <dbReference type="Pfam" id="PF02870"/>
    </source>
</evidence>
<reference evidence="11 12" key="1">
    <citation type="submission" date="2018-11" db="EMBL/GenBank/DDBJ databases">
        <title>The Potential of Streptomyces as Biocontrol Agents against the Tomato grey mould, Botrytis cinerea (Gray mold) Frontiers in Microbiology.</title>
        <authorList>
            <person name="Li D."/>
        </authorList>
    </citation>
    <scope>NUCLEOTIDE SEQUENCE [LARGE SCALE GENOMIC DNA]</scope>
    <source>
        <strain evidence="11 12">NEAU-LD23</strain>
    </source>
</reference>
<dbReference type="Pfam" id="PF02870">
    <property type="entry name" value="Methyltransf_1N"/>
    <property type="match status" value="1"/>
</dbReference>
<keyword evidence="12" id="KW-1185">Reference proteome</keyword>
<evidence type="ECO:0000256" key="6">
    <source>
        <dbReference type="ARBA" id="ARBA00022763"/>
    </source>
</evidence>
<dbReference type="SUPFAM" id="SSF53155">
    <property type="entry name" value="Methylated DNA-protein cysteine methyltransferase domain"/>
    <property type="match status" value="1"/>
</dbReference>
<dbReference type="RefSeq" id="WP_123098833.1">
    <property type="nucleotide sequence ID" value="NZ_RIBZ01000068.1"/>
</dbReference>
<dbReference type="InterPro" id="IPR036217">
    <property type="entry name" value="MethylDNA_cys_MeTrfase_DNAb"/>
</dbReference>
<accession>A0A3M8X0S1</accession>
<organism evidence="11 12">
    <name type="scientific">Streptomyces botrytidirepellens</name>
    <dbReference type="NCBI Taxonomy" id="2486417"/>
    <lineage>
        <taxon>Bacteria</taxon>
        <taxon>Bacillati</taxon>
        <taxon>Actinomycetota</taxon>
        <taxon>Actinomycetes</taxon>
        <taxon>Kitasatosporales</taxon>
        <taxon>Streptomycetaceae</taxon>
        <taxon>Streptomyces</taxon>
    </lineage>
</organism>
<comment type="similarity">
    <text evidence="2">Belongs to the MGMT family.</text>
</comment>
<evidence type="ECO:0000256" key="8">
    <source>
        <dbReference type="ARBA" id="ARBA00049348"/>
    </source>
</evidence>
<dbReference type="GO" id="GO:0003908">
    <property type="term" value="F:methylated-DNA-[protein]-cysteine S-methyltransferase activity"/>
    <property type="evidence" value="ECO:0007669"/>
    <property type="project" value="UniProtKB-EC"/>
</dbReference>
<comment type="catalytic activity">
    <reaction evidence="8">
        <text>a 6-O-methyl-2'-deoxyguanosine in DNA + L-cysteinyl-[protein] = S-methyl-L-cysteinyl-[protein] + a 2'-deoxyguanosine in DNA</text>
        <dbReference type="Rhea" id="RHEA:24000"/>
        <dbReference type="Rhea" id="RHEA-COMP:10131"/>
        <dbReference type="Rhea" id="RHEA-COMP:10132"/>
        <dbReference type="Rhea" id="RHEA-COMP:11367"/>
        <dbReference type="Rhea" id="RHEA-COMP:11368"/>
        <dbReference type="ChEBI" id="CHEBI:29950"/>
        <dbReference type="ChEBI" id="CHEBI:82612"/>
        <dbReference type="ChEBI" id="CHEBI:85445"/>
        <dbReference type="ChEBI" id="CHEBI:85448"/>
        <dbReference type="EC" id="2.1.1.63"/>
    </reaction>
</comment>
<name>A0A3M8X0S1_9ACTN</name>
<dbReference type="FunFam" id="1.10.10.10:FF:000214">
    <property type="entry name" value="Methylated-DNA--protein-cysteine methyltransferase"/>
    <property type="match status" value="1"/>
</dbReference>
<sequence length="183" mass="18788">MQSEGRAAVTSVALAEESTPCGRLVLAATNEALLACAYDTAEAVRRRATRAVGSGVEFRTEADATPGQLAVLTEARDQLAAYLAGKIRSFSVPLDLSLASAFTAQTVLALESFVPYGRTATYGELAAALDRPRAARAVGMALGSNPLCVVLPCHRIVGAKGSLTGYAGGVAAKQYLLATEAAA</sequence>
<comment type="catalytic activity">
    <reaction evidence="1">
        <text>a 4-O-methyl-thymidine in DNA + L-cysteinyl-[protein] = a thymidine in DNA + S-methyl-L-cysteinyl-[protein]</text>
        <dbReference type="Rhea" id="RHEA:53428"/>
        <dbReference type="Rhea" id="RHEA-COMP:10131"/>
        <dbReference type="Rhea" id="RHEA-COMP:10132"/>
        <dbReference type="Rhea" id="RHEA-COMP:13555"/>
        <dbReference type="Rhea" id="RHEA-COMP:13556"/>
        <dbReference type="ChEBI" id="CHEBI:29950"/>
        <dbReference type="ChEBI" id="CHEBI:82612"/>
        <dbReference type="ChEBI" id="CHEBI:137386"/>
        <dbReference type="ChEBI" id="CHEBI:137387"/>
        <dbReference type="EC" id="2.1.1.63"/>
    </reaction>
</comment>
<dbReference type="PANTHER" id="PTHR10815">
    <property type="entry name" value="METHYLATED-DNA--PROTEIN-CYSTEINE METHYLTRANSFERASE"/>
    <property type="match status" value="1"/>
</dbReference>
<comment type="caution">
    <text evidence="11">The sequence shown here is derived from an EMBL/GenBank/DDBJ whole genome shotgun (WGS) entry which is preliminary data.</text>
</comment>
<dbReference type="Gene3D" id="1.10.10.10">
    <property type="entry name" value="Winged helix-like DNA-binding domain superfamily/Winged helix DNA-binding domain"/>
    <property type="match status" value="1"/>
</dbReference>
<dbReference type="EMBL" id="RIBZ01000068">
    <property type="protein sequence ID" value="RNG34551.1"/>
    <property type="molecule type" value="Genomic_DNA"/>
</dbReference>
<evidence type="ECO:0000256" key="3">
    <source>
        <dbReference type="ARBA" id="ARBA00011918"/>
    </source>
</evidence>
<protein>
    <recommendedName>
        <fullName evidence="3">methylated-DNA--[protein]-cysteine S-methyltransferase</fullName>
        <ecNumber evidence="3">2.1.1.63</ecNumber>
    </recommendedName>
</protein>
<feature type="domain" description="Methylated-DNA-[protein]-cysteine S-methyltransferase DNA binding" evidence="9">
    <location>
        <begin position="105"/>
        <end position="181"/>
    </location>
</feature>
<dbReference type="InterPro" id="IPR036388">
    <property type="entry name" value="WH-like_DNA-bd_sf"/>
</dbReference>
<dbReference type="CDD" id="cd06445">
    <property type="entry name" value="ATase"/>
    <property type="match status" value="1"/>
</dbReference>
<dbReference type="InterPro" id="IPR036631">
    <property type="entry name" value="MGMT_N_sf"/>
</dbReference>
<keyword evidence="4 11" id="KW-0489">Methyltransferase</keyword>
<feature type="domain" description="Methylguanine DNA methyltransferase ribonuclease-like" evidence="10">
    <location>
        <begin position="19"/>
        <end position="96"/>
    </location>
</feature>
<dbReference type="PROSITE" id="PS00374">
    <property type="entry name" value="MGMT"/>
    <property type="match status" value="1"/>
</dbReference>
<dbReference type="Gene3D" id="3.30.160.70">
    <property type="entry name" value="Methylated DNA-protein cysteine methyltransferase domain"/>
    <property type="match status" value="1"/>
</dbReference>
<dbReference type="GO" id="GO:0032259">
    <property type="term" value="P:methylation"/>
    <property type="evidence" value="ECO:0007669"/>
    <property type="project" value="UniProtKB-KW"/>
</dbReference>
<dbReference type="AlphaFoldDB" id="A0A3M8X0S1"/>
<dbReference type="Pfam" id="PF01035">
    <property type="entry name" value="DNA_binding_1"/>
    <property type="match status" value="1"/>
</dbReference>
<keyword evidence="5 11" id="KW-0808">Transferase</keyword>
<dbReference type="GO" id="GO:0006281">
    <property type="term" value="P:DNA repair"/>
    <property type="evidence" value="ECO:0007669"/>
    <property type="project" value="UniProtKB-KW"/>
</dbReference>
<keyword evidence="6" id="KW-0227">DNA damage</keyword>
<keyword evidence="7" id="KW-0234">DNA repair</keyword>
<evidence type="ECO:0000313" key="12">
    <source>
        <dbReference type="Proteomes" id="UP000275401"/>
    </source>
</evidence>
<dbReference type="InterPro" id="IPR014048">
    <property type="entry name" value="MethylDNA_cys_MeTrfase_DNA-bd"/>
</dbReference>
<gene>
    <name evidence="11" type="ORF">EEJ42_05325</name>
</gene>
<dbReference type="SUPFAM" id="SSF46767">
    <property type="entry name" value="Methylated DNA-protein cysteine methyltransferase, C-terminal domain"/>
    <property type="match status" value="1"/>
</dbReference>
<dbReference type="NCBIfam" id="TIGR00589">
    <property type="entry name" value="ogt"/>
    <property type="match status" value="1"/>
</dbReference>
<dbReference type="InterPro" id="IPR008332">
    <property type="entry name" value="MethylG_MeTrfase_N"/>
</dbReference>
<dbReference type="InterPro" id="IPR001497">
    <property type="entry name" value="MethylDNA_cys_MeTrfase_AS"/>
</dbReference>
<evidence type="ECO:0000313" key="11">
    <source>
        <dbReference type="EMBL" id="RNG34551.1"/>
    </source>
</evidence>
<proteinExistence type="inferred from homology"/>
<evidence type="ECO:0000256" key="7">
    <source>
        <dbReference type="ARBA" id="ARBA00023204"/>
    </source>
</evidence>
<evidence type="ECO:0000256" key="1">
    <source>
        <dbReference type="ARBA" id="ARBA00001286"/>
    </source>
</evidence>
<evidence type="ECO:0000256" key="2">
    <source>
        <dbReference type="ARBA" id="ARBA00008711"/>
    </source>
</evidence>
<dbReference type="PANTHER" id="PTHR10815:SF13">
    <property type="entry name" value="METHYLATED-DNA--PROTEIN-CYSTEINE METHYLTRANSFERASE"/>
    <property type="match status" value="1"/>
</dbReference>
<evidence type="ECO:0000256" key="4">
    <source>
        <dbReference type="ARBA" id="ARBA00022603"/>
    </source>
</evidence>